<feature type="compositionally biased region" description="Polar residues" evidence="1">
    <location>
        <begin position="422"/>
        <end position="431"/>
    </location>
</feature>
<dbReference type="EMBL" id="AP019735">
    <property type="protein sequence ID" value="BBL03262.1"/>
    <property type="molecule type" value="Genomic_DNA"/>
</dbReference>
<accession>A0A4Y1WQP6</accession>
<evidence type="ECO:0000256" key="1">
    <source>
        <dbReference type="SAM" id="MobiDB-lite"/>
    </source>
</evidence>
<dbReference type="GeneID" id="78341292"/>
<evidence type="ECO:0000313" key="4">
    <source>
        <dbReference type="Proteomes" id="UP000318946"/>
    </source>
</evidence>
<evidence type="ECO:0000256" key="2">
    <source>
        <dbReference type="SAM" id="SignalP"/>
    </source>
</evidence>
<organism evidence="3 4">
    <name type="scientific">Alistipes communis</name>
    <dbReference type="NCBI Taxonomy" id="2585118"/>
    <lineage>
        <taxon>Bacteria</taxon>
        <taxon>Pseudomonadati</taxon>
        <taxon>Bacteroidota</taxon>
        <taxon>Bacteroidia</taxon>
        <taxon>Bacteroidales</taxon>
        <taxon>Rikenellaceae</taxon>
        <taxon>Alistipes</taxon>
    </lineage>
</organism>
<sequence>MKKILLSVSMLLALAFAPVSCDREKAEYGDGQQPVGTATGTLSLAAMTVVLSTETETHDAVVRPDAAAATSAPAASGRLQTAARAEAETTYTCTVTDAAGAAVAQFPYDRRPETLTLPAGAYTLTVESAEPKAAVWDDPVYAARQEVLIDRNATVEVGEVLCTPAAVGVALVFDPAFGTQSTATVDCGGEALAFTTTESRTGWFAVGTARTLTLTVEGTAGEGTPVSFTRRYTDVQAGQLYRFTVKGESLSAPDIEWVGHDTSQRYEANDELEAQIVVTAAAGIRAFTVEIISEEVLTPEVLDAVGLAPELDLVSPGDYKEPLEGLGFPTGEKVVGQTSVSFDISPFMPLIPLLGTGDSDFRLTVTDNEGQTTVASIMVHSTNGEAPEPEGPEEEYPGGDAKPLEPPHAGQPYPGGDAKPIHNTQKITTIR</sequence>
<reference evidence="4" key="1">
    <citation type="submission" date="2019-06" db="EMBL/GenBank/DDBJ databases">
        <title>Alistipes onderdonkii subsp. vulgaris subsp. nov., Alistipes dispar sp. nov. and Alistipes communis sp. nov., isolated from human faeces, and creation of Alistipes onderdonkii subsp. onderdonkii subsp. nov.</title>
        <authorList>
            <person name="Sakamoto M."/>
            <person name="Ikeyama N."/>
            <person name="Ogata Y."/>
            <person name="Suda W."/>
            <person name="Iino T."/>
            <person name="Hattori M."/>
            <person name="Ohkuma M."/>
        </authorList>
    </citation>
    <scope>NUCLEOTIDE SEQUENCE [LARGE SCALE GENOMIC DNA]</scope>
    <source>
        <strain evidence="4">5CBH24</strain>
    </source>
</reference>
<name>A0A4Y1WQP6_9BACT</name>
<dbReference type="OrthoDB" id="1004173at2"/>
<dbReference type="KEGG" id="acou:A5CBH24_05750"/>
<evidence type="ECO:0000313" key="3">
    <source>
        <dbReference type="EMBL" id="BBL03262.1"/>
    </source>
</evidence>
<feature type="signal peptide" evidence="2">
    <location>
        <begin position="1"/>
        <end position="21"/>
    </location>
</feature>
<feature type="chain" id="PRO_5021251416" description="DUF4493 domain-containing protein" evidence="2">
    <location>
        <begin position="22"/>
        <end position="431"/>
    </location>
</feature>
<dbReference type="AlphaFoldDB" id="A0A4Y1WQP6"/>
<evidence type="ECO:0008006" key="5">
    <source>
        <dbReference type="Google" id="ProtNLM"/>
    </source>
</evidence>
<dbReference type="InterPro" id="IPR027840">
    <property type="entry name" value="DUF4493"/>
</dbReference>
<protein>
    <recommendedName>
        <fullName evidence="5">DUF4493 domain-containing protein</fullName>
    </recommendedName>
</protein>
<keyword evidence="4" id="KW-1185">Reference proteome</keyword>
<dbReference type="Proteomes" id="UP000318946">
    <property type="component" value="Chromosome"/>
</dbReference>
<dbReference type="RefSeq" id="WP_141412148.1">
    <property type="nucleotide sequence ID" value="NZ_AP019735.1"/>
</dbReference>
<proteinExistence type="predicted"/>
<feature type="region of interest" description="Disordered" evidence="1">
    <location>
        <begin position="382"/>
        <end position="431"/>
    </location>
</feature>
<feature type="compositionally biased region" description="Acidic residues" evidence="1">
    <location>
        <begin position="387"/>
        <end position="397"/>
    </location>
</feature>
<dbReference type="Pfam" id="PF14900">
    <property type="entry name" value="DUF4493"/>
    <property type="match status" value="1"/>
</dbReference>
<gene>
    <name evidence="3" type="ORF">A5CBH24_05750</name>
</gene>
<keyword evidence="2" id="KW-0732">Signal</keyword>